<dbReference type="HOGENOM" id="CLU_192817_0_0_6"/>
<proteinExistence type="predicted"/>
<feature type="transmembrane region" description="Helical" evidence="1">
    <location>
        <begin position="23"/>
        <end position="46"/>
    </location>
</feature>
<keyword evidence="1" id="KW-0812">Transmembrane</keyword>
<evidence type="ECO:0000313" key="3">
    <source>
        <dbReference type="Proteomes" id="UP000008614"/>
    </source>
</evidence>
<sequence length="84" mass="9965">MLFIFDFGFINSFNQYIGTDYNYTFLFFCVIMPPLLAFYRLVYIFLAGMMPAFFMPSLMCARSHQPFSTTIIDTPYLFNQLITY</sequence>
<evidence type="ECO:0000256" key="1">
    <source>
        <dbReference type="SAM" id="Phobius"/>
    </source>
</evidence>
<keyword evidence="1" id="KW-1133">Transmembrane helix</keyword>
<dbReference type="EMBL" id="CP001855">
    <property type="protein sequence ID" value="ADR27383.1"/>
    <property type="molecule type" value="Genomic_DNA"/>
</dbReference>
<dbReference type="AlphaFoldDB" id="A0A0H3ELC5"/>
<gene>
    <name evidence="2" type="ordered locus">NRG857_09810</name>
</gene>
<organism evidence="2 3">
    <name type="scientific">Escherichia coli O83:H1 (strain NRG 857C / AIEC)</name>
    <dbReference type="NCBI Taxonomy" id="685038"/>
    <lineage>
        <taxon>Bacteria</taxon>
        <taxon>Pseudomonadati</taxon>
        <taxon>Pseudomonadota</taxon>
        <taxon>Gammaproteobacteria</taxon>
        <taxon>Enterobacterales</taxon>
        <taxon>Enterobacteriaceae</taxon>
        <taxon>Escherichia</taxon>
    </lineage>
</organism>
<accession>A0A0H3ELC5</accession>
<protein>
    <submittedName>
        <fullName evidence="2">Uncharacterized protein</fullName>
    </submittedName>
</protein>
<keyword evidence="1" id="KW-0472">Membrane</keyword>
<keyword evidence="3" id="KW-1185">Reference proteome</keyword>
<reference evidence="2 3" key="1">
    <citation type="journal article" date="2010" name="BMC Genomics">
        <title>Genome sequence of adherent-invasive Escherichia coli and comparative genomic analysis with other E. coli pathotypes.</title>
        <authorList>
            <person name="Nash J.H."/>
            <person name="Villegas A."/>
            <person name="Kropinski A.M."/>
            <person name="Aguilar-Valenzuela R."/>
            <person name="Konczy P."/>
            <person name="Mascarenhas M."/>
            <person name="Ziebell K."/>
            <person name="Torres A.G."/>
            <person name="Karmali M.A."/>
            <person name="Coombes B.K."/>
        </authorList>
    </citation>
    <scope>NUCLEOTIDE SEQUENCE [LARGE SCALE GENOMIC DNA]</scope>
    <source>
        <strain evidence="3">NRG 857C / AIEC</strain>
    </source>
</reference>
<dbReference type="KEGG" id="eln:NRG857_09810"/>
<dbReference type="Proteomes" id="UP000008614">
    <property type="component" value="Chromosome"/>
</dbReference>
<name>A0A0H3ELC5_ECO8N</name>
<evidence type="ECO:0000313" key="2">
    <source>
        <dbReference type="EMBL" id="ADR27383.1"/>
    </source>
</evidence>